<organism evidence="6 7">
    <name type="scientific">Microbacterium arthrosphaerae</name>
    <dbReference type="NCBI Taxonomy" id="792652"/>
    <lineage>
        <taxon>Bacteria</taxon>
        <taxon>Bacillati</taxon>
        <taxon>Actinomycetota</taxon>
        <taxon>Actinomycetes</taxon>
        <taxon>Micrococcales</taxon>
        <taxon>Microbacteriaceae</taxon>
        <taxon>Microbacterium</taxon>
    </lineage>
</organism>
<reference evidence="6 7" key="1">
    <citation type="submission" date="2023-11" db="EMBL/GenBank/DDBJ databases">
        <title>Draft genome sequence of Microbacterium arthrosphaerae JCM 30492.</title>
        <authorList>
            <person name="Zhang G."/>
            <person name="Ding Y."/>
        </authorList>
    </citation>
    <scope>NUCLEOTIDE SEQUENCE [LARGE SCALE GENOMIC DNA]</scope>
    <source>
        <strain evidence="6 7">JCM 30492</strain>
    </source>
</reference>
<accession>A0ABU4H1J0</accession>
<keyword evidence="7" id="KW-1185">Reference proteome</keyword>
<feature type="domain" description="Carboxylesterase type B" evidence="5">
    <location>
        <begin position="17"/>
        <end position="464"/>
    </location>
</feature>
<dbReference type="Gene3D" id="3.40.50.1820">
    <property type="entry name" value="alpha/beta hydrolase"/>
    <property type="match status" value="1"/>
</dbReference>
<dbReference type="InterPro" id="IPR002018">
    <property type="entry name" value="CarbesteraseB"/>
</dbReference>
<dbReference type="EC" id="3.1.1.-" evidence="3"/>
<evidence type="ECO:0000256" key="2">
    <source>
        <dbReference type="ARBA" id="ARBA00022801"/>
    </source>
</evidence>
<dbReference type="Pfam" id="PF00135">
    <property type="entry name" value="COesterase"/>
    <property type="match status" value="1"/>
</dbReference>
<evidence type="ECO:0000313" key="7">
    <source>
        <dbReference type="Proteomes" id="UP001283109"/>
    </source>
</evidence>
<dbReference type="PROSITE" id="PS00122">
    <property type="entry name" value="CARBOXYLESTERASE_B_1"/>
    <property type="match status" value="1"/>
</dbReference>
<evidence type="ECO:0000256" key="1">
    <source>
        <dbReference type="ARBA" id="ARBA00005964"/>
    </source>
</evidence>
<dbReference type="Proteomes" id="UP001283109">
    <property type="component" value="Unassembled WGS sequence"/>
</dbReference>
<keyword evidence="2 3" id="KW-0378">Hydrolase</keyword>
<feature type="region of interest" description="Disordered" evidence="4">
    <location>
        <begin position="478"/>
        <end position="498"/>
    </location>
</feature>
<evidence type="ECO:0000259" key="5">
    <source>
        <dbReference type="Pfam" id="PF00135"/>
    </source>
</evidence>
<proteinExistence type="inferred from homology"/>
<comment type="caution">
    <text evidence="6">The sequence shown here is derived from an EMBL/GenBank/DDBJ whole genome shotgun (WGS) entry which is preliminary data.</text>
</comment>
<dbReference type="EMBL" id="JAWQEV010000003">
    <property type="protein sequence ID" value="MDW4573135.1"/>
    <property type="molecule type" value="Genomic_DNA"/>
</dbReference>
<evidence type="ECO:0000313" key="6">
    <source>
        <dbReference type="EMBL" id="MDW4573135.1"/>
    </source>
</evidence>
<evidence type="ECO:0000256" key="4">
    <source>
        <dbReference type="SAM" id="MobiDB-lite"/>
    </source>
</evidence>
<dbReference type="SUPFAM" id="SSF53474">
    <property type="entry name" value="alpha/beta-Hydrolases"/>
    <property type="match status" value="1"/>
</dbReference>
<comment type="similarity">
    <text evidence="1 3">Belongs to the type-B carboxylesterase/lipase family.</text>
</comment>
<protein>
    <recommendedName>
        <fullName evidence="3">Carboxylic ester hydrolase</fullName>
        <ecNumber evidence="3">3.1.1.-</ecNumber>
    </recommendedName>
</protein>
<dbReference type="InterPro" id="IPR050309">
    <property type="entry name" value="Type-B_Carboxylest/Lipase"/>
</dbReference>
<gene>
    <name evidence="6" type="ORF">R8Z58_10180</name>
</gene>
<sequence length="498" mass="52453">MTDAATGAASPGSATDRPVVRVSAGAVRGTRVDGLDRFLGIPYAAPPVGERRFRAPEPAAAWEGERDASAFGPTAPQRPYGAAIAKYLATVEVPGDDILTVNVWTPVDRAPDAALPVLVLVHGGALTRGGAALPTYDGERFARHGIVFVSVQYRLGQEGFAVLDDAPQNLGVLDQQAALRWVRREIAAFGGDPGRVTVMGHSAGANTLAALLALPHAKELFDRAILQSGPLVAQPAGKAGRMTQAIAKRLRVPATRAGFAAVPADDLVAHQTAIAAGGSPAGRGPTVALAIGGEAIPRNPLEALLSGAGRGIPVLIGSTSEEYRLWLVPTGAVDRASRLTVTLARLATRVPARIVRAHRARRPGAKPGEILGEVITDMLLRGPITRLADSRVGAADSPTWVYEFRWRSPVDDLGAAHVMELGFVFDRLAQPDAIGIGGPDGPQPLADAMHRAWVAFVTDGDPGWERWSERRPVQAFDADGGHIDYAPRQDELDGLPER</sequence>
<name>A0ABU4H1J0_9MICO</name>
<feature type="compositionally biased region" description="Basic and acidic residues" evidence="4">
    <location>
        <begin position="479"/>
        <end position="498"/>
    </location>
</feature>
<dbReference type="InterPro" id="IPR019826">
    <property type="entry name" value="Carboxylesterase_B_AS"/>
</dbReference>
<dbReference type="PANTHER" id="PTHR11559">
    <property type="entry name" value="CARBOXYLESTERASE"/>
    <property type="match status" value="1"/>
</dbReference>
<evidence type="ECO:0000256" key="3">
    <source>
        <dbReference type="RuleBase" id="RU361235"/>
    </source>
</evidence>
<dbReference type="InterPro" id="IPR029058">
    <property type="entry name" value="AB_hydrolase_fold"/>
</dbReference>
<dbReference type="RefSeq" id="WP_318353655.1">
    <property type="nucleotide sequence ID" value="NZ_JAWQEV010000003.1"/>
</dbReference>